<name>A0AAD7EGH1_9AGAR</name>
<evidence type="ECO:0000313" key="4">
    <source>
        <dbReference type="Proteomes" id="UP001218218"/>
    </source>
</evidence>
<keyword evidence="2" id="KW-0732">Signal</keyword>
<evidence type="ECO:0008006" key="5">
    <source>
        <dbReference type="Google" id="ProtNLM"/>
    </source>
</evidence>
<feature type="region of interest" description="Disordered" evidence="1">
    <location>
        <begin position="47"/>
        <end position="73"/>
    </location>
</feature>
<dbReference type="Proteomes" id="UP001218218">
    <property type="component" value="Unassembled WGS sequence"/>
</dbReference>
<organism evidence="3 4">
    <name type="scientific">Mycena albidolilacea</name>
    <dbReference type="NCBI Taxonomy" id="1033008"/>
    <lineage>
        <taxon>Eukaryota</taxon>
        <taxon>Fungi</taxon>
        <taxon>Dikarya</taxon>
        <taxon>Basidiomycota</taxon>
        <taxon>Agaricomycotina</taxon>
        <taxon>Agaricomycetes</taxon>
        <taxon>Agaricomycetidae</taxon>
        <taxon>Agaricales</taxon>
        <taxon>Marasmiineae</taxon>
        <taxon>Mycenaceae</taxon>
        <taxon>Mycena</taxon>
    </lineage>
</organism>
<dbReference type="EMBL" id="JARIHO010000047">
    <property type="protein sequence ID" value="KAJ7323208.1"/>
    <property type="molecule type" value="Genomic_DNA"/>
</dbReference>
<proteinExistence type="predicted"/>
<comment type="caution">
    <text evidence="3">The sequence shown here is derived from an EMBL/GenBank/DDBJ whole genome shotgun (WGS) entry which is preliminary data.</text>
</comment>
<feature type="compositionally biased region" description="Polar residues" evidence="1">
    <location>
        <begin position="51"/>
        <end position="73"/>
    </location>
</feature>
<dbReference type="AlphaFoldDB" id="A0AAD7EGH1"/>
<accession>A0AAD7EGH1</accession>
<evidence type="ECO:0000313" key="3">
    <source>
        <dbReference type="EMBL" id="KAJ7323208.1"/>
    </source>
</evidence>
<evidence type="ECO:0000256" key="2">
    <source>
        <dbReference type="SAM" id="SignalP"/>
    </source>
</evidence>
<feature type="chain" id="PRO_5042031936" description="Secreted protein" evidence="2">
    <location>
        <begin position="29"/>
        <end position="73"/>
    </location>
</feature>
<keyword evidence="4" id="KW-1185">Reference proteome</keyword>
<gene>
    <name evidence="3" type="ORF">DFH08DRAFT_349634</name>
</gene>
<sequence length="73" mass="7659">MAFLLCAPNGSTVMHILFLSCIFQSNTGTTCIPTMKTCAKTCAKTPAPVTATHTTSVEPENSAGGESSTYRQT</sequence>
<feature type="signal peptide" evidence="2">
    <location>
        <begin position="1"/>
        <end position="28"/>
    </location>
</feature>
<protein>
    <recommendedName>
        <fullName evidence="5">Secreted protein</fullName>
    </recommendedName>
</protein>
<reference evidence="3" key="1">
    <citation type="submission" date="2023-03" db="EMBL/GenBank/DDBJ databases">
        <title>Massive genome expansion in bonnet fungi (Mycena s.s.) driven by repeated elements and novel gene families across ecological guilds.</title>
        <authorList>
            <consortium name="Lawrence Berkeley National Laboratory"/>
            <person name="Harder C.B."/>
            <person name="Miyauchi S."/>
            <person name="Viragh M."/>
            <person name="Kuo A."/>
            <person name="Thoen E."/>
            <person name="Andreopoulos B."/>
            <person name="Lu D."/>
            <person name="Skrede I."/>
            <person name="Drula E."/>
            <person name="Henrissat B."/>
            <person name="Morin E."/>
            <person name="Kohler A."/>
            <person name="Barry K."/>
            <person name="LaButti K."/>
            <person name="Morin E."/>
            <person name="Salamov A."/>
            <person name="Lipzen A."/>
            <person name="Mereny Z."/>
            <person name="Hegedus B."/>
            <person name="Baldrian P."/>
            <person name="Stursova M."/>
            <person name="Weitz H."/>
            <person name="Taylor A."/>
            <person name="Grigoriev I.V."/>
            <person name="Nagy L.G."/>
            <person name="Martin F."/>
            <person name="Kauserud H."/>
        </authorList>
    </citation>
    <scope>NUCLEOTIDE SEQUENCE</scope>
    <source>
        <strain evidence="3">CBHHK002</strain>
    </source>
</reference>
<evidence type="ECO:0000256" key="1">
    <source>
        <dbReference type="SAM" id="MobiDB-lite"/>
    </source>
</evidence>